<dbReference type="OrthoDB" id="5418055at2759"/>
<reference evidence="3" key="1">
    <citation type="submission" date="2021-02" db="EMBL/GenBank/DDBJ databases">
        <authorList>
            <person name="Dougan E. K."/>
            <person name="Rhodes N."/>
            <person name="Thang M."/>
            <person name="Chan C."/>
        </authorList>
    </citation>
    <scope>NUCLEOTIDE SEQUENCE</scope>
</reference>
<dbReference type="Pfam" id="PF14534">
    <property type="entry name" value="DUF4440"/>
    <property type="match status" value="1"/>
</dbReference>
<dbReference type="AlphaFoldDB" id="A0A812U3D0"/>
<protein>
    <recommendedName>
        <fullName evidence="2">DUF4440 domain-containing protein</fullName>
    </recommendedName>
</protein>
<organism evidence="3 4">
    <name type="scientific">Symbiodinium pilosum</name>
    <name type="common">Dinoflagellate</name>
    <dbReference type="NCBI Taxonomy" id="2952"/>
    <lineage>
        <taxon>Eukaryota</taxon>
        <taxon>Sar</taxon>
        <taxon>Alveolata</taxon>
        <taxon>Dinophyceae</taxon>
        <taxon>Suessiales</taxon>
        <taxon>Symbiodiniaceae</taxon>
        <taxon>Symbiodinium</taxon>
    </lineage>
</organism>
<keyword evidence="4" id="KW-1185">Reference proteome</keyword>
<evidence type="ECO:0000313" key="4">
    <source>
        <dbReference type="Proteomes" id="UP000649617"/>
    </source>
</evidence>
<evidence type="ECO:0000313" key="3">
    <source>
        <dbReference type="EMBL" id="CAE7549830.1"/>
    </source>
</evidence>
<gene>
    <name evidence="3" type="ORF">SPIL2461_LOCUS14611</name>
</gene>
<dbReference type="InterPro" id="IPR011944">
    <property type="entry name" value="Steroid_delta5-4_isomerase"/>
</dbReference>
<evidence type="ECO:0000259" key="2">
    <source>
        <dbReference type="Pfam" id="PF14534"/>
    </source>
</evidence>
<dbReference type="EMBL" id="CAJNIZ010034003">
    <property type="protein sequence ID" value="CAE7549830.1"/>
    <property type="molecule type" value="Genomic_DNA"/>
</dbReference>
<dbReference type="NCBIfam" id="TIGR02246">
    <property type="entry name" value="SgcJ/EcaC family oxidoreductase"/>
    <property type="match status" value="1"/>
</dbReference>
<feature type="domain" description="DUF4440" evidence="2">
    <location>
        <begin position="136"/>
        <end position="244"/>
    </location>
</feature>
<evidence type="ECO:0000256" key="1">
    <source>
        <dbReference type="SAM" id="MobiDB-lite"/>
    </source>
</evidence>
<dbReference type="InterPro" id="IPR032710">
    <property type="entry name" value="NTF2-like_dom_sf"/>
</dbReference>
<accession>A0A812U3D0</accession>
<proteinExistence type="predicted"/>
<name>A0A812U3D0_SYMPI</name>
<feature type="region of interest" description="Disordered" evidence="1">
    <location>
        <begin position="1"/>
        <end position="24"/>
    </location>
</feature>
<dbReference type="Proteomes" id="UP000649617">
    <property type="component" value="Unassembled WGS sequence"/>
</dbReference>
<comment type="caution">
    <text evidence="3">The sequence shown here is derived from an EMBL/GenBank/DDBJ whole genome shotgun (WGS) entry which is preliminary data.</text>
</comment>
<dbReference type="Gene3D" id="3.10.450.50">
    <property type="match status" value="1"/>
</dbReference>
<sequence>MASETLAPDSAQSSGLPAKKFHSPSVSRGLTERYSLTTDSTTDLVAKRPVSTGLGAQTVPNLRRLLVGLGSFERPSLGRMGLGWQVGAANSEIAVADRLAVGGIMTRTTLMLTLAVSSALIGQHAYGDQAADEALIRKSVADYVGAFNRGDAAAVAALWSPEAVYTDPGSGEQLVGREAIKAQFSGVFASGDSPTLAATTDSIEFVSPNVAIERGTAVVKLQGDQQEETQYTAVYVRRDGKWLLDRVSEEQTEAASSNYDHLKELEWMIGEWVDRDDQAVVATSCQWTKNRNFITRMFGVSIGDRTDFSGLQIIGWDPAAKQLKSWVFDSDGGFGQGAWTRKGESWHIHTTGVAPDGSQSSALNVITRVDDNTLTWQSLDRKAGGELLPNVDEVVVVRQTDAE</sequence>
<dbReference type="InterPro" id="IPR027843">
    <property type="entry name" value="DUF4440"/>
</dbReference>
<dbReference type="SUPFAM" id="SSF54427">
    <property type="entry name" value="NTF2-like"/>
    <property type="match status" value="1"/>
</dbReference>